<dbReference type="GO" id="GO:0008270">
    <property type="term" value="F:zinc ion binding"/>
    <property type="evidence" value="ECO:0007669"/>
    <property type="project" value="UniProtKB-UniRule"/>
</dbReference>
<dbReference type="PANTHER" id="PTHR23235:SF120">
    <property type="entry name" value="KRUPPEL-LIKE FACTOR 15"/>
    <property type="match status" value="1"/>
</dbReference>
<evidence type="ECO:0000256" key="3">
    <source>
        <dbReference type="ARBA" id="ARBA00022723"/>
    </source>
</evidence>
<gene>
    <name evidence="17" type="primary">LOC119639430</name>
</gene>
<keyword evidence="5 11" id="KW-0863">Zinc-finger</keyword>
<dbReference type="SUPFAM" id="SSF57667">
    <property type="entry name" value="beta-beta-alpha zinc fingers"/>
    <property type="match status" value="3"/>
</dbReference>
<dbReference type="PROSITE" id="PS50157">
    <property type="entry name" value="ZINC_FINGER_C2H2_2"/>
    <property type="match status" value="5"/>
</dbReference>
<feature type="domain" description="C2H2-type" evidence="14">
    <location>
        <begin position="326"/>
        <end position="355"/>
    </location>
</feature>
<dbReference type="FunFam" id="3.30.160.60:FF:000032">
    <property type="entry name" value="Krueppel-like factor 4"/>
    <property type="match status" value="1"/>
</dbReference>
<dbReference type="InterPro" id="IPR013087">
    <property type="entry name" value="Znf_C2H2_type"/>
</dbReference>
<evidence type="ECO:0000256" key="5">
    <source>
        <dbReference type="ARBA" id="ARBA00022771"/>
    </source>
</evidence>
<comment type="subcellular location">
    <subcellularLocation>
        <location evidence="1">Nucleus</location>
    </subcellularLocation>
</comment>
<evidence type="ECO:0000256" key="11">
    <source>
        <dbReference type="PROSITE-ProRule" id="PRU00042"/>
    </source>
</evidence>
<dbReference type="PROSITE" id="PS51915">
    <property type="entry name" value="ZAD"/>
    <property type="match status" value="1"/>
</dbReference>
<dbReference type="PROSITE" id="PS00028">
    <property type="entry name" value="ZINC_FINGER_C2H2_1"/>
    <property type="match status" value="5"/>
</dbReference>
<feature type="region of interest" description="Disordered" evidence="13">
    <location>
        <begin position="117"/>
        <end position="139"/>
    </location>
</feature>
<evidence type="ECO:0000256" key="13">
    <source>
        <dbReference type="SAM" id="MobiDB-lite"/>
    </source>
</evidence>
<feature type="binding site" evidence="12">
    <location>
        <position position="68"/>
    </location>
    <ligand>
        <name>Zn(2+)</name>
        <dbReference type="ChEBI" id="CHEBI:29105"/>
    </ligand>
</feature>
<evidence type="ECO:0000256" key="9">
    <source>
        <dbReference type="ARBA" id="ARBA00023163"/>
    </source>
</evidence>
<dbReference type="GO" id="GO:0005634">
    <property type="term" value="C:nucleus"/>
    <property type="evidence" value="ECO:0007669"/>
    <property type="project" value="UniProtKB-SubCell"/>
</dbReference>
<feature type="domain" description="C2H2-type" evidence="14">
    <location>
        <begin position="214"/>
        <end position="241"/>
    </location>
</feature>
<keyword evidence="7" id="KW-0805">Transcription regulation</keyword>
<keyword evidence="6 12" id="KW-0862">Zinc</keyword>
<organism evidence="16 17">
    <name type="scientific">Glossina fuscipes</name>
    <dbReference type="NCBI Taxonomy" id="7396"/>
    <lineage>
        <taxon>Eukaryota</taxon>
        <taxon>Metazoa</taxon>
        <taxon>Ecdysozoa</taxon>
        <taxon>Arthropoda</taxon>
        <taxon>Hexapoda</taxon>
        <taxon>Insecta</taxon>
        <taxon>Pterygota</taxon>
        <taxon>Neoptera</taxon>
        <taxon>Endopterygota</taxon>
        <taxon>Diptera</taxon>
        <taxon>Brachycera</taxon>
        <taxon>Muscomorpha</taxon>
        <taxon>Hippoboscoidea</taxon>
        <taxon>Glossinidae</taxon>
        <taxon>Glossina</taxon>
    </lineage>
</organism>
<dbReference type="FunFam" id="3.30.160.60:FF:001049">
    <property type="entry name" value="zinc finger protein 319"/>
    <property type="match status" value="1"/>
</dbReference>
<accession>A0A9C6DXV1</accession>
<evidence type="ECO:0000256" key="10">
    <source>
        <dbReference type="ARBA" id="ARBA00023242"/>
    </source>
</evidence>
<dbReference type="PANTHER" id="PTHR23235">
    <property type="entry name" value="KRUEPPEL-LIKE TRANSCRIPTION FACTOR"/>
    <property type="match status" value="1"/>
</dbReference>
<dbReference type="RefSeq" id="XP_037892729.1">
    <property type="nucleotide sequence ID" value="XM_038036801.1"/>
</dbReference>
<dbReference type="Proteomes" id="UP000092443">
    <property type="component" value="Unplaced"/>
</dbReference>
<evidence type="ECO:0000313" key="16">
    <source>
        <dbReference type="Proteomes" id="UP000092443"/>
    </source>
</evidence>
<dbReference type="SMART" id="SM00868">
    <property type="entry name" value="zf-AD"/>
    <property type="match status" value="1"/>
</dbReference>
<protein>
    <submittedName>
        <fullName evidence="17">Zinc finger and BTB domain-containing protein 14 isoform X1</fullName>
    </submittedName>
</protein>
<keyword evidence="3 12" id="KW-0479">Metal-binding</keyword>
<evidence type="ECO:0000256" key="4">
    <source>
        <dbReference type="ARBA" id="ARBA00022737"/>
    </source>
</evidence>
<evidence type="ECO:0000256" key="8">
    <source>
        <dbReference type="ARBA" id="ARBA00023125"/>
    </source>
</evidence>
<dbReference type="Pfam" id="PF07776">
    <property type="entry name" value="zf-AD"/>
    <property type="match status" value="1"/>
</dbReference>
<dbReference type="InterPro" id="IPR012934">
    <property type="entry name" value="Znf_AD"/>
</dbReference>
<dbReference type="KEGG" id="gfs:119639430"/>
<keyword evidence="10" id="KW-0539">Nucleus</keyword>
<dbReference type="Pfam" id="PF00096">
    <property type="entry name" value="zf-C2H2"/>
    <property type="match status" value="5"/>
</dbReference>
<reference evidence="17" key="1">
    <citation type="submission" date="2025-08" db="UniProtKB">
        <authorList>
            <consortium name="RefSeq"/>
        </authorList>
    </citation>
    <scope>IDENTIFICATION</scope>
    <source>
        <tissue evidence="17">Whole body pupa</tissue>
    </source>
</reference>
<feature type="domain" description="C2H2-type" evidence="14">
    <location>
        <begin position="298"/>
        <end position="325"/>
    </location>
</feature>
<name>A0A9C6DXV1_9MUSC</name>
<evidence type="ECO:0000256" key="12">
    <source>
        <dbReference type="PROSITE-ProRule" id="PRU01263"/>
    </source>
</evidence>
<evidence type="ECO:0000313" key="17">
    <source>
        <dbReference type="RefSeq" id="XP_037892729.1"/>
    </source>
</evidence>
<keyword evidence="4" id="KW-0677">Repeat</keyword>
<feature type="compositionally biased region" description="Polar residues" evidence="13">
    <location>
        <begin position="119"/>
        <end position="139"/>
    </location>
</feature>
<feature type="binding site" evidence="12">
    <location>
        <position position="20"/>
    </location>
    <ligand>
        <name>Zn(2+)</name>
        <dbReference type="ChEBI" id="CHEBI:29105"/>
    </ligand>
</feature>
<evidence type="ECO:0000256" key="7">
    <source>
        <dbReference type="ARBA" id="ARBA00023015"/>
    </source>
</evidence>
<keyword evidence="9" id="KW-0804">Transcription</keyword>
<sequence length="369" mass="42910">MTTEAIDGHINNTAPVCRICLQTSHESQELLPLFERDPSSSNVFVYEKIEECAGIKIMKKPELPSSICKKCNAFLTIAYKFRIMCKNSDNYLREFVCKDVSKEESSENEEYLLECNESVSGQTEKNDTQFQNEDSQDSMNTEDFANEEYSEFWLKSTENDDMFEHLQDIGEHSDNEDDGVGAGIETTAEDLENSQDSSLSHTNENNRAKETQKYICDMCGNSYARKYVLEAHMRRHRHDKSFECDICGEAFLLNFELKRHLRKHTSARPFGCQYCQRTFSDRSTMKKHERIHRNERPFKCEICSKSFTYSSVLKAHQLTHTGEKPFNCGICSKRFSRPHHLRAHLETLLHQSDPRTKLLIKQMKKRKTS</sequence>
<dbReference type="GO" id="GO:0000978">
    <property type="term" value="F:RNA polymerase II cis-regulatory region sequence-specific DNA binding"/>
    <property type="evidence" value="ECO:0007669"/>
    <property type="project" value="TreeGrafter"/>
</dbReference>
<dbReference type="GeneID" id="119639430"/>
<dbReference type="GO" id="GO:0000981">
    <property type="term" value="F:DNA-binding transcription factor activity, RNA polymerase II-specific"/>
    <property type="evidence" value="ECO:0007669"/>
    <property type="project" value="TreeGrafter"/>
</dbReference>
<evidence type="ECO:0000259" key="15">
    <source>
        <dbReference type="PROSITE" id="PS51915"/>
    </source>
</evidence>
<feature type="binding site" evidence="12">
    <location>
        <position position="71"/>
    </location>
    <ligand>
        <name>Zn(2+)</name>
        <dbReference type="ChEBI" id="CHEBI:29105"/>
    </ligand>
</feature>
<evidence type="ECO:0000256" key="2">
    <source>
        <dbReference type="ARBA" id="ARBA00006991"/>
    </source>
</evidence>
<evidence type="ECO:0000256" key="1">
    <source>
        <dbReference type="ARBA" id="ARBA00004123"/>
    </source>
</evidence>
<dbReference type="Gene3D" id="3.40.1800.20">
    <property type="match status" value="1"/>
</dbReference>
<evidence type="ECO:0000256" key="6">
    <source>
        <dbReference type="ARBA" id="ARBA00022833"/>
    </source>
</evidence>
<feature type="domain" description="C2H2-type" evidence="14">
    <location>
        <begin position="242"/>
        <end position="269"/>
    </location>
</feature>
<feature type="domain" description="ZAD" evidence="15">
    <location>
        <begin position="15"/>
        <end position="95"/>
    </location>
</feature>
<dbReference type="Gene3D" id="3.30.160.60">
    <property type="entry name" value="Classic Zinc Finger"/>
    <property type="match status" value="5"/>
</dbReference>
<feature type="domain" description="C2H2-type" evidence="14">
    <location>
        <begin position="270"/>
        <end position="297"/>
    </location>
</feature>
<keyword evidence="16" id="KW-1185">Reference proteome</keyword>
<feature type="binding site" evidence="12">
    <location>
        <position position="17"/>
    </location>
    <ligand>
        <name>Zn(2+)</name>
        <dbReference type="ChEBI" id="CHEBI:29105"/>
    </ligand>
</feature>
<dbReference type="InterPro" id="IPR036236">
    <property type="entry name" value="Znf_C2H2_sf"/>
</dbReference>
<proteinExistence type="inferred from homology"/>
<dbReference type="AlphaFoldDB" id="A0A9C6DXV1"/>
<dbReference type="SUPFAM" id="SSF57716">
    <property type="entry name" value="Glucocorticoid receptor-like (DNA-binding domain)"/>
    <property type="match status" value="1"/>
</dbReference>
<dbReference type="SMART" id="SM00355">
    <property type="entry name" value="ZnF_C2H2"/>
    <property type="match status" value="5"/>
</dbReference>
<evidence type="ECO:0000259" key="14">
    <source>
        <dbReference type="PROSITE" id="PS50157"/>
    </source>
</evidence>
<keyword evidence="8" id="KW-0238">DNA-binding</keyword>
<comment type="similarity">
    <text evidence="2">Belongs to the krueppel C2H2-type zinc-finger protein family.</text>
</comment>
<dbReference type="FunFam" id="3.30.160.60:FF:000931">
    <property type="entry name" value="zinc finger protein 697"/>
    <property type="match status" value="1"/>
</dbReference>